<comment type="caution">
    <text evidence="3">The sequence shown here is derived from an EMBL/GenBank/DDBJ whole genome shotgun (WGS) entry which is preliminary data.</text>
</comment>
<evidence type="ECO:0000313" key="4">
    <source>
        <dbReference type="Proteomes" id="UP000252086"/>
    </source>
</evidence>
<evidence type="ECO:0000313" key="3">
    <source>
        <dbReference type="EMBL" id="RBO85039.1"/>
    </source>
</evidence>
<evidence type="ECO:0000256" key="1">
    <source>
        <dbReference type="ARBA" id="ARBA00007198"/>
    </source>
</evidence>
<keyword evidence="4" id="KW-1185">Reference proteome</keyword>
<dbReference type="Proteomes" id="UP000252086">
    <property type="component" value="Unassembled WGS sequence"/>
</dbReference>
<dbReference type="NCBIfam" id="NF008107">
    <property type="entry name" value="PRK10853.1"/>
    <property type="match status" value="1"/>
</dbReference>
<dbReference type="InterPro" id="IPR036249">
    <property type="entry name" value="Thioredoxin-like_sf"/>
</dbReference>
<dbReference type="PROSITE" id="PS51353">
    <property type="entry name" value="ARSC"/>
    <property type="match status" value="1"/>
</dbReference>
<proteinExistence type="inferred from homology"/>
<dbReference type="InterPro" id="IPR006504">
    <property type="entry name" value="Tscrpt_reg_Spx/MgsR"/>
</dbReference>
<dbReference type="Pfam" id="PF03960">
    <property type="entry name" value="ArsC"/>
    <property type="match status" value="1"/>
</dbReference>
<protein>
    <submittedName>
        <fullName evidence="3">Spx/MgsR family transcriptional regulator</fullName>
    </submittedName>
</protein>
<dbReference type="AlphaFoldDB" id="A0A366D6A8"/>
<dbReference type="CDD" id="cd03035">
    <property type="entry name" value="ArsC_Yffb"/>
    <property type="match status" value="1"/>
</dbReference>
<reference evidence="3 4" key="1">
    <citation type="submission" date="2018-06" db="EMBL/GenBank/DDBJ databases">
        <title>Genomic Encyclopedia of Type Strains, Phase III (KMG-III): the genomes of soil and plant-associated and newly described type strains.</title>
        <authorList>
            <person name="Whitman W."/>
        </authorList>
    </citation>
    <scope>NUCLEOTIDE SEQUENCE [LARGE SCALE GENOMIC DNA]</scope>
    <source>
        <strain evidence="3 4">CECT 7732</strain>
    </source>
</reference>
<dbReference type="EMBL" id="QNRF01000002">
    <property type="protein sequence ID" value="RBO85039.1"/>
    <property type="molecule type" value="Genomic_DNA"/>
</dbReference>
<dbReference type="SUPFAM" id="SSF52833">
    <property type="entry name" value="Thioredoxin-like"/>
    <property type="match status" value="1"/>
</dbReference>
<accession>A0A366D6A8</accession>
<name>A0A366D6A8_9GAMM</name>
<dbReference type="OrthoDB" id="9803749at2"/>
<comment type="similarity">
    <text evidence="1 2">Belongs to the ArsC family.</text>
</comment>
<dbReference type="PANTHER" id="PTHR30041">
    <property type="entry name" value="ARSENATE REDUCTASE"/>
    <property type="match status" value="1"/>
</dbReference>
<gene>
    <name evidence="3" type="ORF">DFP76_102441</name>
</gene>
<dbReference type="Gene3D" id="3.40.30.10">
    <property type="entry name" value="Glutaredoxin"/>
    <property type="match status" value="1"/>
</dbReference>
<dbReference type="RefSeq" id="WP_113873653.1">
    <property type="nucleotide sequence ID" value="NZ_QNRF01000002.1"/>
</dbReference>
<dbReference type="NCBIfam" id="TIGR01617">
    <property type="entry name" value="arsC_related"/>
    <property type="match status" value="1"/>
</dbReference>
<evidence type="ECO:0000256" key="2">
    <source>
        <dbReference type="PROSITE-ProRule" id="PRU01282"/>
    </source>
</evidence>
<dbReference type="InterPro" id="IPR006660">
    <property type="entry name" value="Arsenate_reductase-like"/>
</dbReference>
<sequence length="114" mass="13265">MLNIYGIKNCDTMKKAFRWLDEHQVEYQFHDYKKEGVNAELAATWVAKLGWEAVINKRGTTWRKLTDDVKENMNESNAVALMLEQPSVIKRPLIVKNNDVYLGFNAEQYTQALL</sequence>
<organism evidence="3 4">
    <name type="scientific">Marinomonas aquiplantarum</name>
    <dbReference type="NCBI Taxonomy" id="491951"/>
    <lineage>
        <taxon>Bacteria</taxon>
        <taxon>Pseudomonadati</taxon>
        <taxon>Pseudomonadota</taxon>
        <taxon>Gammaproteobacteria</taxon>
        <taxon>Oceanospirillales</taxon>
        <taxon>Oceanospirillaceae</taxon>
        <taxon>Marinomonas</taxon>
    </lineage>
</organism>
<dbReference type="PANTHER" id="PTHR30041:SF8">
    <property type="entry name" value="PROTEIN YFFB"/>
    <property type="match status" value="1"/>
</dbReference>